<name>A0ABU6NRQ7_9BACI</name>
<dbReference type="RefSeq" id="WP_328014561.1">
    <property type="nucleotide sequence ID" value="NZ_JARTFS010000001.1"/>
</dbReference>
<accession>A0ABU6NRQ7</accession>
<protein>
    <submittedName>
        <fullName evidence="2">YopX family protein</fullName>
    </submittedName>
</protein>
<dbReference type="EMBL" id="JARTFS010000001">
    <property type="protein sequence ID" value="MED4399837.1"/>
    <property type="molecule type" value="Genomic_DNA"/>
</dbReference>
<evidence type="ECO:0000259" key="1">
    <source>
        <dbReference type="Pfam" id="PF09643"/>
    </source>
</evidence>
<gene>
    <name evidence="2" type="ORF">P9271_00490</name>
</gene>
<dbReference type="InterPro" id="IPR019096">
    <property type="entry name" value="YopX_protein"/>
</dbReference>
<proteinExistence type="predicted"/>
<keyword evidence="3" id="KW-1185">Reference proteome</keyword>
<dbReference type="Gene3D" id="2.30.30.290">
    <property type="entry name" value="YopX-like domains"/>
    <property type="match status" value="1"/>
</dbReference>
<comment type="caution">
    <text evidence="2">The sequence shown here is derived from an EMBL/GenBank/DDBJ whole genome shotgun (WGS) entry which is preliminary data.</text>
</comment>
<dbReference type="InterPro" id="IPR023385">
    <property type="entry name" value="YopX-like_C"/>
</dbReference>
<dbReference type="SUPFAM" id="SSF159006">
    <property type="entry name" value="YopX-like"/>
    <property type="match status" value="1"/>
</dbReference>
<reference evidence="2 3" key="1">
    <citation type="submission" date="2023-03" db="EMBL/GenBank/DDBJ databases">
        <title>Bacillus Genome Sequencing.</title>
        <authorList>
            <person name="Dunlap C."/>
        </authorList>
    </citation>
    <scope>NUCLEOTIDE SEQUENCE [LARGE SCALE GENOMIC DNA]</scope>
    <source>
        <strain evidence="2 3">NRS-1717</strain>
    </source>
</reference>
<feature type="domain" description="YopX protein" evidence="1">
    <location>
        <begin position="5"/>
        <end position="125"/>
    </location>
</feature>
<organism evidence="2 3">
    <name type="scientific">Metabacillus fastidiosus</name>
    <dbReference type="NCBI Taxonomy" id="1458"/>
    <lineage>
        <taxon>Bacteria</taxon>
        <taxon>Bacillati</taxon>
        <taxon>Bacillota</taxon>
        <taxon>Bacilli</taxon>
        <taxon>Bacillales</taxon>
        <taxon>Bacillaceae</taxon>
        <taxon>Metabacillus</taxon>
    </lineage>
</organism>
<sequence>MREVKFRVFSNESKEMIYPDENGWFHRCYVGGNGVWQTCSLDGVIRKNGKELEVMQYTGLKDKNGQRIYEGDILSISDREGHNQAVYFGEGYYSTNEFALFELTRGKHRTFEVIGNIYENPELLEVQP</sequence>
<dbReference type="Proteomes" id="UP001342826">
    <property type="component" value="Unassembled WGS sequence"/>
</dbReference>
<evidence type="ECO:0000313" key="2">
    <source>
        <dbReference type="EMBL" id="MED4399837.1"/>
    </source>
</evidence>
<evidence type="ECO:0000313" key="3">
    <source>
        <dbReference type="Proteomes" id="UP001342826"/>
    </source>
</evidence>
<dbReference type="Pfam" id="PF09643">
    <property type="entry name" value="YopX"/>
    <property type="match status" value="1"/>
</dbReference>